<sequence length="1646" mass="166752">MAATQQLVAVLDEVASRDAALLDTCAAEVLGAGAGAGGAFQACSGRGACQLSPQAAVSCAASVPAAVARVAAASLLGQASVVAEEVAALKTAGCVFQCACQAGRFGSACGADAAAWGAFTAARSALSSVLAESAASVPSSDDSSLIAAATAVRDALSGDLSGTSTAELSSTLESLLGVAAGSASSASGAIAPISEELARALATAGSNALSATLDAALQPGGATAQAQSLAFRAASVIEAAAVLGFAARGATYSDDFVLVKPVGASGASDGGLEGAGASALVDEAATNGDLVVSTTWKSASKSPFGIAAARAAQEGPQPANASARTVPAFPAIVGDIVELSVVSARQGSTSASSGCRAARRRLATEPAPAGVHHVGVDCLAEPLQMSVPLPAGATAADFVPIFWDPALEAWSSKGLVVADVSAGRATVLTTHLTAFGATAQSILAEARPLPGAADAGKLLNYSRPENAFALSVVCALMGCFVVAWVVAVRHEMNPTEASKVTNARAAMLVIWGSTVVSTADRVAQKRTLRRMQKRLANPDAVTRPDPEPTRKAGRCGCCEATDEAATQGGRGEDKRSSATWTSVAPQPEAKAAPAATAATADEAAPLRAAATGGTASAPSKPQRPGRRANPSAGSFEGRTAAFVCNVYLEQLRSNHPFAFCFAPVESLAVFTRAQRVAVLAATWLASMAVAAVFFGKQPELITVRMGVAALSAAVMLPATVFFPMAFRWTTVVRSQLQRGSGAPALKAWHDTLDQAKKSKEEQAAQPQPQPQPQPPAAARTSVAKVAPAPPSQPASTLASSSSHEASALLTATGIRTISFGSSHSPRHVGESTSIEPRLTVPSSSRLASAAFSSPAVDSPTDQQSAQLSAHALDSAMASVTHLSCQSRGLAAELQRDASACSVPRHGDSGGSSARQGARAASTPLAISASHAASVAGRSAGTWRGAGGASSCSAAHSMAMVLEEGDTPNPADVSELSEMADATAMLSAGSSDRHMERVDSTRGQVNETEGLWNRSLVAGRGSALVVDEREADRLQAALPEARSFAADAFDGDAGRHSSLPVSRASGEGGAALEGGGAGTEADAVAVAEAEARRERAALRRAVRVTSAVLGLEGGAPASRASRSAWVADSEDLLAPLPPAPIPVTNRVLLARRHAKEVLHKSPFEHGPPDGWTSCLRVATLFVGWCGAALCAAAGLLGVAADAVPADLSFATPTVVASLGVLLLVAAIASSAANAAASKAATAAADVGHTVFLRRAAHAAASLRQVAQARRSIAAGATLEQASEAARAAAADEDELGSDEDGAESAAGSAAESERSEAGAGPRQRRVSESRRQREGVVSIDALEEAAATAKEAAYVRAGFCGCLGGRWLVAALGVLVAAMVAQAVAAAVLIFVVKVPLAFEGSLLIAGLEAAVVAVVAVAVLAIRWGARRASDIARKGEEDRQRVAERLEAEAEEAIRLAGEVTPVASPSAGSASSGGGRGAAGSAAARERASAGHDPRSASQLRETGSASLAPSAKERLSMNRAALKIQATWRGMTARRLILRTKELRTWAGMSAERLVLSCLVYMSLMLVVLASTYICLVFGVVFAPEQARSWLLSSLAGFAMDVLLQKPAVIFLTTMAVLALRACKRDHVLCYNLSPTLVNWRVV</sequence>
<dbReference type="EMBL" id="VLTM01000034">
    <property type="protein sequence ID" value="KAA0161587.1"/>
    <property type="molecule type" value="Genomic_DNA"/>
</dbReference>
<organism evidence="3 4">
    <name type="scientific">Cafeteria roenbergensis</name>
    <name type="common">Marine flagellate</name>
    <dbReference type="NCBI Taxonomy" id="33653"/>
    <lineage>
        <taxon>Eukaryota</taxon>
        <taxon>Sar</taxon>
        <taxon>Stramenopiles</taxon>
        <taxon>Bigyra</taxon>
        <taxon>Opalozoa</taxon>
        <taxon>Bicosoecida</taxon>
        <taxon>Cafeteriaceae</taxon>
        <taxon>Cafeteria</taxon>
    </lineage>
</organism>
<feature type="transmembrane region" description="Helical" evidence="2">
    <location>
        <begin position="1208"/>
        <end position="1227"/>
    </location>
</feature>
<evidence type="ECO:0000313" key="4">
    <source>
        <dbReference type="Proteomes" id="UP000325113"/>
    </source>
</evidence>
<proteinExistence type="predicted"/>
<dbReference type="Proteomes" id="UP000325113">
    <property type="component" value="Unassembled WGS sequence"/>
</dbReference>
<feature type="region of interest" description="Disordered" evidence="1">
    <location>
        <begin position="1286"/>
        <end position="1330"/>
    </location>
</feature>
<feature type="transmembrane region" description="Helical" evidence="2">
    <location>
        <begin position="701"/>
        <end position="726"/>
    </location>
</feature>
<accession>A0A5A8DAK1</accession>
<feature type="region of interest" description="Disordered" evidence="1">
    <location>
        <begin position="900"/>
        <end position="921"/>
    </location>
</feature>
<feature type="transmembrane region" description="Helical" evidence="2">
    <location>
        <begin position="1606"/>
        <end position="1626"/>
    </location>
</feature>
<feature type="transmembrane region" description="Helical" evidence="2">
    <location>
        <begin position="1557"/>
        <end position="1586"/>
    </location>
</feature>
<feature type="region of interest" description="Disordered" evidence="1">
    <location>
        <begin position="531"/>
        <end position="633"/>
    </location>
</feature>
<comment type="caution">
    <text evidence="3">The sequence shown here is derived from an EMBL/GenBank/DDBJ whole genome shotgun (WGS) entry which is preliminary data.</text>
</comment>
<feature type="transmembrane region" description="Helical" evidence="2">
    <location>
        <begin position="676"/>
        <end position="695"/>
    </location>
</feature>
<keyword evidence="2" id="KW-0472">Membrane</keyword>
<reference evidence="3 4" key="1">
    <citation type="submission" date="2019-07" db="EMBL/GenBank/DDBJ databases">
        <title>Genomes of Cafeteria roenbergensis.</title>
        <authorList>
            <person name="Fischer M.G."/>
            <person name="Hackl T."/>
            <person name="Roman M."/>
        </authorList>
    </citation>
    <scope>NUCLEOTIDE SEQUENCE [LARGE SCALE GENOMIC DNA]</scope>
    <source>
        <strain evidence="3 4">Cflag</strain>
    </source>
</reference>
<feature type="compositionally biased region" description="Low complexity" evidence="1">
    <location>
        <begin position="793"/>
        <end position="802"/>
    </location>
</feature>
<feature type="compositionally biased region" description="Acidic residues" evidence="1">
    <location>
        <begin position="1289"/>
        <end position="1301"/>
    </location>
</feature>
<feature type="compositionally biased region" description="Basic and acidic residues" evidence="1">
    <location>
        <begin position="1486"/>
        <end position="1497"/>
    </location>
</feature>
<dbReference type="Pfam" id="PF00612">
    <property type="entry name" value="IQ"/>
    <property type="match status" value="1"/>
</dbReference>
<feature type="region of interest" description="Disordered" evidence="1">
    <location>
        <begin position="755"/>
        <end position="802"/>
    </location>
</feature>
<feature type="region of interest" description="Disordered" evidence="1">
    <location>
        <begin position="818"/>
        <end position="840"/>
    </location>
</feature>
<feature type="compositionally biased region" description="Low complexity" evidence="1">
    <location>
        <begin position="776"/>
        <end position="786"/>
    </location>
</feature>
<gene>
    <name evidence="3" type="ORF">FNF31_03701</name>
</gene>
<feature type="transmembrane region" description="Helical" evidence="2">
    <location>
        <begin position="1403"/>
        <end position="1426"/>
    </location>
</feature>
<feature type="compositionally biased region" description="Polar residues" evidence="1">
    <location>
        <begin position="1498"/>
        <end position="1510"/>
    </location>
</feature>
<feature type="region of interest" description="Disordered" evidence="1">
    <location>
        <begin position="1464"/>
        <end position="1514"/>
    </location>
</feature>
<feature type="transmembrane region" description="Helical" evidence="2">
    <location>
        <begin position="467"/>
        <end position="485"/>
    </location>
</feature>
<protein>
    <recommendedName>
        <fullName evidence="5">Transmembrane protein</fullName>
    </recommendedName>
</protein>
<evidence type="ECO:0000256" key="1">
    <source>
        <dbReference type="SAM" id="MobiDB-lite"/>
    </source>
</evidence>
<feature type="compositionally biased region" description="Low complexity" evidence="1">
    <location>
        <begin position="584"/>
        <end position="619"/>
    </location>
</feature>
<feature type="transmembrane region" description="Helical" evidence="2">
    <location>
        <begin position="1366"/>
        <end position="1391"/>
    </location>
</feature>
<feature type="region of interest" description="Disordered" evidence="1">
    <location>
        <begin position="1054"/>
        <end position="1075"/>
    </location>
</feature>
<feature type="transmembrane region" description="Helical" evidence="2">
    <location>
        <begin position="1180"/>
        <end position="1202"/>
    </location>
</feature>
<dbReference type="InterPro" id="IPR000048">
    <property type="entry name" value="IQ_motif_EF-hand-BS"/>
</dbReference>
<evidence type="ECO:0000313" key="3">
    <source>
        <dbReference type="EMBL" id="KAA0161587.1"/>
    </source>
</evidence>
<evidence type="ECO:0008006" key="5">
    <source>
        <dbReference type="Google" id="ProtNLM"/>
    </source>
</evidence>
<feature type="compositionally biased region" description="Gly residues" evidence="1">
    <location>
        <begin position="1065"/>
        <end position="1075"/>
    </location>
</feature>
<dbReference type="CDD" id="cd23767">
    <property type="entry name" value="IQCD"/>
    <property type="match status" value="1"/>
</dbReference>
<evidence type="ECO:0000256" key="2">
    <source>
        <dbReference type="SAM" id="Phobius"/>
    </source>
</evidence>
<feature type="compositionally biased region" description="Low complexity" evidence="1">
    <location>
        <begin position="910"/>
        <end position="921"/>
    </location>
</feature>
<name>A0A5A8DAK1_CAFRO</name>
<dbReference type="PROSITE" id="PS50096">
    <property type="entry name" value="IQ"/>
    <property type="match status" value="1"/>
</dbReference>
<keyword evidence="2" id="KW-1133">Transmembrane helix</keyword>
<keyword evidence="2" id="KW-0812">Transmembrane</keyword>